<comment type="caution">
    <text evidence="5">The sequence shown here is derived from an EMBL/GenBank/DDBJ whole genome shotgun (WGS) entry which is preliminary data.</text>
</comment>
<dbReference type="PANTHER" id="PTHR43280">
    <property type="entry name" value="ARAC-FAMILY TRANSCRIPTIONAL REGULATOR"/>
    <property type="match status" value="1"/>
</dbReference>
<dbReference type="InterPro" id="IPR009057">
    <property type="entry name" value="Homeodomain-like_sf"/>
</dbReference>
<dbReference type="OrthoDB" id="135231at2"/>
<feature type="domain" description="HTH araC/xylS-type" evidence="4">
    <location>
        <begin position="1"/>
        <end position="97"/>
    </location>
</feature>
<dbReference type="STRING" id="1349421.OI18_12935"/>
<dbReference type="PROSITE" id="PS00041">
    <property type="entry name" value="HTH_ARAC_FAMILY_1"/>
    <property type="match status" value="1"/>
</dbReference>
<dbReference type="Gene3D" id="1.10.10.60">
    <property type="entry name" value="Homeodomain-like"/>
    <property type="match status" value="1"/>
</dbReference>
<dbReference type="InterPro" id="IPR018062">
    <property type="entry name" value="HTH_AraC-typ_CS"/>
</dbReference>
<dbReference type="RefSeq" id="WP_039140410.1">
    <property type="nucleotide sequence ID" value="NZ_JSVC01000015.1"/>
</dbReference>
<accession>A0A0C1L2Z5</accession>
<keyword evidence="3" id="KW-0804">Transcription</keyword>
<gene>
    <name evidence="5" type="ORF">OI18_12935</name>
</gene>
<evidence type="ECO:0000259" key="4">
    <source>
        <dbReference type="PROSITE" id="PS01124"/>
    </source>
</evidence>
<evidence type="ECO:0000256" key="1">
    <source>
        <dbReference type="ARBA" id="ARBA00023015"/>
    </source>
</evidence>
<dbReference type="GO" id="GO:0043565">
    <property type="term" value="F:sequence-specific DNA binding"/>
    <property type="evidence" value="ECO:0007669"/>
    <property type="project" value="InterPro"/>
</dbReference>
<name>A0A0C1L2Z5_9BACT</name>
<dbReference type="InterPro" id="IPR018060">
    <property type="entry name" value="HTH_AraC"/>
</dbReference>
<evidence type="ECO:0000256" key="3">
    <source>
        <dbReference type="ARBA" id="ARBA00023163"/>
    </source>
</evidence>
<evidence type="ECO:0000313" key="6">
    <source>
        <dbReference type="Proteomes" id="UP000031408"/>
    </source>
</evidence>
<dbReference type="PANTHER" id="PTHR43280:SF2">
    <property type="entry name" value="HTH-TYPE TRANSCRIPTIONAL REGULATOR EXSA"/>
    <property type="match status" value="1"/>
</dbReference>
<dbReference type="SMART" id="SM00342">
    <property type="entry name" value="HTH_ARAC"/>
    <property type="match status" value="1"/>
</dbReference>
<dbReference type="GO" id="GO:0003700">
    <property type="term" value="F:DNA-binding transcription factor activity"/>
    <property type="evidence" value="ECO:0007669"/>
    <property type="project" value="InterPro"/>
</dbReference>
<dbReference type="Pfam" id="PF12833">
    <property type="entry name" value="HTH_18"/>
    <property type="match status" value="1"/>
</dbReference>
<sequence>FNKLEENWQDPDFDIPDYCKEMAMSKSQLYRKTISLTGLSPNILLKEFRLEKAKELMKKQRHTILQITFDSGFTSPSYFTKCFKKKYGLLPMAYIDMLHH</sequence>
<keyword evidence="2" id="KW-0238">DNA-binding</keyword>
<protein>
    <recommendedName>
        <fullName evidence="4">HTH araC/xylS-type domain-containing protein</fullName>
    </recommendedName>
</protein>
<dbReference type="PRINTS" id="PR00032">
    <property type="entry name" value="HTHARAC"/>
</dbReference>
<proteinExistence type="predicted"/>
<dbReference type="AlphaFoldDB" id="A0A0C1L2Z5"/>
<evidence type="ECO:0000256" key="2">
    <source>
        <dbReference type="ARBA" id="ARBA00023125"/>
    </source>
</evidence>
<evidence type="ECO:0000313" key="5">
    <source>
        <dbReference type="EMBL" id="KIC93951.1"/>
    </source>
</evidence>
<keyword evidence="1" id="KW-0805">Transcription regulation</keyword>
<keyword evidence="6" id="KW-1185">Reference proteome</keyword>
<dbReference type="InterPro" id="IPR020449">
    <property type="entry name" value="Tscrpt_reg_AraC-type_HTH"/>
</dbReference>
<dbReference type="Proteomes" id="UP000031408">
    <property type="component" value="Unassembled WGS sequence"/>
</dbReference>
<organism evidence="5 6">
    <name type="scientific">Flavihumibacter solisilvae</name>
    <dbReference type="NCBI Taxonomy" id="1349421"/>
    <lineage>
        <taxon>Bacteria</taxon>
        <taxon>Pseudomonadati</taxon>
        <taxon>Bacteroidota</taxon>
        <taxon>Chitinophagia</taxon>
        <taxon>Chitinophagales</taxon>
        <taxon>Chitinophagaceae</taxon>
        <taxon>Flavihumibacter</taxon>
    </lineage>
</organism>
<dbReference type="SUPFAM" id="SSF46689">
    <property type="entry name" value="Homeodomain-like"/>
    <property type="match status" value="1"/>
</dbReference>
<reference evidence="5 6" key="1">
    <citation type="submission" date="2014-11" db="EMBL/GenBank/DDBJ databases">
        <title>Genome sequence of Flavihumibacter solisilvae 3-3.</title>
        <authorList>
            <person name="Zhou G."/>
            <person name="Li M."/>
            <person name="Wang G."/>
        </authorList>
    </citation>
    <scope>NUCLEOTIDE SEQUENCE [LARGE SCALE GENOMIC DNA]</scope>
    <source>
        <strain evidence="5 6">3-3</strain>
    </source>
</reference>
<dbReference type="EMBL" id="JSVC01000015">
    <property type="protein sequence ID" value="KIC93951.1"/>
    <property type="molecule type" value="Genomic_DNA"/>
</dbReference>
<feature type="non-terminal residue" evidence="5">
    <location>
        <position position="1"/>
    </location>
</feature>
<dbReference type="PROSITE" id="PS01124">
    <property type="entry name" value="HTH_ARAC_FAMILY_2"/>
    <property type="match status" value="1"/>
</dbReference>